<evidence type="ECO:0000256" key="4">
    <source>
        <dbReference type="ARBA" id="ARBA00022679"/>
    </source>
</evidence>
<evidence type="ECO:0000313" key="12">
    <source>
        <dbReference type="EMBL" id="AJA43962.1"/>
    </source>
</evidence>
<evidence type="ECO:0000256" key="1">
    <source>
        <dbReference type="ARBA" id="ARBA00000085"/>
    </source>
</evidence>
<dbReference type="SUPFAM" id="SSF158472">
    <property type="entry name" value="HAMP domain-like"/>
    <property type="match status" value="1"/>
</dbReference>
<dbReference type="InterPro" id="IPR011712">
    <property type="entry name" value="Sig_transdc_His_kin_sub3_dim/P"/>
</dbReference>
<feature type="coiled-coil region" evidence="8">
    <location>
        <begin position="222"/>
        <end position="249"/>
    </location>
</feature>
<dbReference type="InterPro" id="IPR042295">
    <property type="entry name" value="NarX-like_N_sf"/>
</dbReference>
<feature type="transmembrane region" description="Helical" evidence="9">
    <location>
        <begin position="156"/>
        <end position="175"/>
    </location>
</feature>
<dbReference type="AlphaFoldDB" id="A0A0A7RZF0"/>
<dbReference type="Gene3D" id="1.20.120.960">
    <property type="entry name" value="Histidine kinase NarX, sensor domain"/>
    <property type="match status" value="1"/>
</dbReference>
<evidence type="ECO:0000256" key="7">
    <source>
        <dbReference type="PIRNR" id="PIRNR003167"/>
    </source>
</evidence>
<dbReference type="InterPro" id="IPR003594">
    <property type="entry name" value="HATPase_dom"/>
</dbReference>
<dbReference type="PROSITE" id="PS50109">
    <property type="entry name" value="HIS_KIN"/>
    <property type="match status" value="1"/>
</dbReference>
<dbReference type="EMBL" id="CP009056">
    <property type="protein sequence ID" value="AJA43962.1"/>
    <property type="molecule type" value="Genomic_DNA"/>
</dbReference>
<dbReference type="CDD" id="cd22900">
    <property type="entry name" value="NarX_sensor"/>
    <property type="match status" value="1"/>
</dbReference>
<keyword evidence="9" id="KW-0812">Transmembrane</keyword>
<dbReference type="Pfam" id="PF07730">
    <property type="entry name" value="HisKA_3"/>
    <property type="match status" value="1"/>
</dbReference>
<evidence type="ECO:0000259" key="11">
    <source>
        <dbReference type="PROSITE" id="PS50885"/>
    </source>
</evidence>
<dbReference type="Gene3D" id="1.20.5.1930">
    <property type="match status" value="1"/>
</dbReference>
<evidence type="ECO:0000313" key="13">
    <source>
        <dbReference type="Proteomes" id="UP000030901"/>
    </source>
</evidence>
<dbReference type="InterPro" id="IPR036890">
    <property type="entry name" value="HATPase_C_sf"/>
</dbReference>
<evidence type="ECO:0000256" key="3">
    <source>
        <dbReference type="ARBA" id="ARBA00022553"/>
    </source>
</evidence>
<keyword evidence="7" id="KW-0997">Cell inner membrane</keyword>
<dbReference type="GO" id="GO:0005524">
    <property type="term" value="F:ATP binding"/>
    <property type="evidence" value="ECO:0007669"/>
    <property type="project" value="UniProtKB-UniRule"/>
</dbReference>
<dbReference type="PANTHER" id="PTHR24421:SF51">
    <property type="entry name" value="NITRATE_NITRITE SENSOR PROTEIN NARX"/>
    <property type="match status" value="1"/>
</dbReference>
<dbReference type="EC" id="2.7.13.3" evidence="7"/>
<gene>
    <name evidence="12" type="ORF">FPB0191_00096</name>
</gene>
<dbReference type="SUPFAM" id="SSF55874">
    <property type="entry name" value="ATPase domain of HSP90 chaperone/DNA topoisomerase II/histidine kinase"/>
    <property type="match status" value="1"/>
</dbReference>
<keyword evidence="8" id="KW-0175">Coiled coil</keyword>
<dbReference type="InterPro" id="IPR003660">
    <property type="entry name" value="HAMP_dom"/>
</dbReference>
<keyword evidence="7" id="KW-0067">ATP-binding</keyword>
<dbReference type="GO" id="GO:0005886">
    <property type="term" value="C:plasma membrane"/>
    <property type="evidence" value="ECO:0007669"/>
    <property type="project" value="UniProtKB-SubCell"/>
</dbReference>
<dbReference type="SMART" id="SM00387">
    <property type="entry name" value="HATPase_c"/>
    <property type="match status" value="1"/>
</dbReference>
<dbReference type="STRING" id="1267021.FPB0191_00096"/>
<organism evidence="12 13">
    <name type="scientific">Frischella perrara</name>
    <dbReference type="NCBI Taxonomy" id="1267021"/>
    <lineage>
        <taxon>Bacteria</taxon>
        <taxon>Pseudomonadati</taxon>
        <taxon>Pseudomonadota</taxon>
        <taxon>Gammaproteobacteria</taxon>
        <taxon>Orbales</taxon>
        <taxon>Orbaceae</taxon>
        <taxon>Frischella</taxon>
    </lineage>
</organism>
<reference evidence="12 13" key="1">
    <citation type="journal article" date="2014" name="Appl. Environ. Microbiol.">
        <title>Gut symbionts from distinct hosts exhibit genotoxic activity via divergent colibactin biosynthetic pathways.</title>
        <authorList>
            <person name="Engel P."/>
            <person name="Vizcaino M.I."/>
            <person name="Crawford J.M."/>
        </authorList>
    </citation>
    <scope>NUCLEOTIDE SEQUENCE [LARGE SCALE GENOMIC DNA]</scope>
    <source>
        <strain evidence="12 13">PEB0191</strain>
    </source>
</reference>
<evidence type="ECO:0000256" key="2">
    <source>
        <dbReference type="ARBA" id="ARBA00004370"/>
    </source>
</evidence>
<evidence type="ECO:0000256" key="8">
    <source>
        <dbReference type="SAM" id="Coils"/>
    </source>
</evidence>
<keyword evidence="7" id="KW-1003">Cell membrane</keyword>
<evidence type="ECO:0000256" key="6">
    <source>
        <dbReference type="ARBA" id="ARBA00023012"/>
    </source>
</evidence>
<keyword evidence="6 7" id="KW-0902">Two-component regulatory system</keyword>
<dbReference type="HOGENOM" id="CLU_000445_20_10_6"/>
<dbReference type="GO" id="GO:0000155">
    <property type="term" value="F:phosphorelay sensor kinase activity"/>
    <property type="evidence" value="ECO:0007669"/>
    <property type="project" value="UniProtKB-UniRule"/>
</dbReference>
<dbReference type="KEGG" id="fpp:FPB0191_00096"/>
<dbReference type="SMART" id="SM00304">
    <property type="entry name" value="HAMP"/>
    <property type="match status" value="1"/>
</dbReference>
<feature type="domain" description="Histidine kinase" evidence="10">
    <location>
        <begin position="402"/>
        <end position="593"/>
    </location>
</feature>
<dbReference type="InterPro" id="IPR005467">
    <property type="entry name" value="His_kinase_dom"/>
</dbReference>
<dbReference type="PIRSF" id="PIRSF003167">
    <property type="entry name" value="STHK_NarX/NarQ"/>
    <property type="match status" value="1"/>
</dbReference>
<keyword evidence="9" id="KW-1133">Transmembrane helix</keyword>
<accession>A0A0A7RZF0</accession>
<dbReference type="Pfam" id="PF02518">
    <property type="entry name" value="HATPase_c"/>
    <property type="match status" value="1"/>
</dbReference>
<dbReference type="GO" id="GO:0046983">
    <property type="term" value="F:protein dimerization activity"/>
    <property type="evidence" value="ECO:0007669"/>
    <property type="project" value="UniProtKB-UniRule"/>
</dbReference>
<dbReference type="OrthoDB" id="9811306at2"/>
<keyword evidence="3" id="KW-0597">Phosphoprotein</keyword>
<dbReference type="CDD" id="cd06225">
    <property type="entry name" value="HAMP"/>
    <property type="match status" value="1"/>
</dbReference>
<name>A0A0A7RZF0_FRIPE</name>
<proteinExistence type="predicted"/>
<keyword evidence="7 9" id="KW-0472">Membrane</keyword>
<dbReference type="Pfam" id="PF00672">
    <property type="entry name" value="HAMP"/>
    <property type="match status" value="1"/>
</dbReference>
<keyword evidence="5 7" id="KW-0418">Kinase</keyword>
<dbReference type="RefSeq" id="WP_052236656.1">
    <property type="nucleotide sequence ID" value="NZ_CP009056.1"/>
</dbReference>
<dbReference type="PROSITE" id="PS50885">
    <property type="entry name" value="HAMP"/>
    <property type="match status" value="1"/>
</dbReference>
<comment type="catalytic activity">
    <reaction evidence="1 7">
        <text>ATP + protein L-histidine = ADP + protein N-phospho-L-histidine.</text>
        <dbReference type="EC" id="2.7.13.3"/>
    </reaction>
</comment>
<sequence>MLKRKIKFSVSIINRLTLLVFFLASIALVALLLSSRFANDTKGSAYMINQLGLLRMKSYQLLSMIPFKQQEYHQLNLFHHFPTSQEYVDILDRYQLTEEFDQLKNDWFTHILPKLKQAKEIEPIRKDIELYVNQIDLVVSKLNNKTEKQLSYITQLQMLFIVIILIVLISQIYYLRRYLLAPWNKLMIMADAISRHDFSQRFKIRHKTNEFDLLGLALNNMSEQIESQYALLEEKVTEKTAELQQKNRVVFFQYQAIKHLHTSSPLCERFLIILHDLEKLVPLHQFQIRFYESDDPDHYQQIKPDNRQKLPNCQDPQCSACLMPSKSNESKGIQRYWYLQDSQQKYGMIFAMQPANVSLTEEQEQLISGLMEQMTMAIMLDRQIEQQKHYLLMKERTAMARELHDSIAQSLSCIKIHLSCLQMQSDLTSSESINLLNTMRKEINMTYSQLRELITSFQLRLNQTGFYANLTELVDEFNKKLQINIAFNYQLPLNVINSKYAINLLQIIREALNNIYKHAKASYVSLDVNLMHDQIIRITIHDNGIGLPSTINQDNHYGLIIMKDRVDLLNGNFKIDSKPNKGTTILITFKITNPIPIKTIEVP</sequence>
<dbReference type="NCBIfam" id="NF007896">
    <property type="entry name" value="PRK10600.1"/>
    <property type="match status" value="1"/>
</dbReference>
<feature type="domain" description="HAMP" evidence="11">
    <location>
        <begin position="177"/>
        <end position="230"/>
    </location>
</feature>
<dbReference type="InterPro" id="IPR050482">
    <property type="entry name" value="Sensor_HK_TwoCompSys"/>
</dbReference>
<dbReference type="CDD" id="cd16917">
    <property type="entry name" value="HATPase_UhpB-NarQ-NarX-like"/>
    <property type="match status" value="1"/>
</dbReference>
<protein>
    <recommendedName>
        <fullName evidence="7">Sensor protein</fullName>
        <ecNumber evidence="7">2.7.13.3</ecNumber>
    </recommendedName>
</protein>
<evidence type="ECO:0000256" key="5">
    <source>
        <dbReference type="ARBA" id="ARBA00022777"/>
    </source>
</evidence>
<dbReference type="Gene3D" id="3.30.565.10">
    <property type="entry name" value="Histidine kinase-like ATPase, C-terminal domain"/>
    <property type="match status" value="1"/>
</dbReference>
<dbReference type="InterPro" id="IPR016380">
    <property type="entry name" value="Sig_transdc_His_kin_NarX/NarQ"/>
</dbReference>
<dbReference type="PANTHER" id="PTHR24421">
    <property type="entry name" value="NITRATE/NITRITE SENSOR PROTEIN NARX-RELATED"/>
    <property type="match status" value="1"/>
</dbReference>
<comment type="subcellular location">
    <subcellularLocation>
        <location evidence="7">Cell inner membrane</location>
    </subcellularLocation>
    <subcellularLocation>
        <location evidence="2">Membrane</location>
    </subcellularLocation>
</comment>
<evidence type="ECO:0000256" key="9">
    <source>
        <dbReference type="SAM" id="Phobius"/>
    </source>
</evidence>
<dbReference type="Proteomes" id="UP000030901">
    <property type="component" value="Chromosome"/>
</dbReference>
<keyword evidence="13" id="KW-1185">Reference proteome</keyword>
<keyword evidence="7" id="KW-0547">Nucleotide-binding</keyword>
<evidence type="ECO:0000259" key="10">
    <source>
        <dbReference type="PROSITE" id="PS50109"/>
    </source>
</evidence>
<keyword evidence="4 7" id="KW-0808">Transferase</keyword>